<protein>
    <submittedName>
        <fullName evidence="1">Uncharacterized protein</fullName>
    </submittedName>
</protein>
<keyword evidence="2" id="KW-1185">Reference proteome</keyword>
<proteinExistence type="predicted"/>
<dbReference type="Proteomes" id="UP000482800">
    <property type="component" value="Unassembled WGS sequence"/>
</dbReference>
<accession>A0A6V8K2Z0</accession>
<reference evidence="1 2" key="1">
    <citation type="submission" date="2020-03" db="EMBL/GenBank/DDBJ databases">
        <title>Whole genome shotgun sequence of Phytohabitans houttuyneae NBRC 108639.</title>
        <authorList>
            <person name="Komaki H."/>
            <person name="Tamura T."/>
        </authorList>
    </citation>
    <scope>NUCLEOTIDE SEQUENCE [LARGE SCALE GENOMIC DNA]</scope>
    <source>
        <strain evidence="1 2">NBRC 108639</strain>
    </source>
</reference>
<comment type="caution">
    <text evidence="1">The sequence shown here is derived from an EMBL/GenBank/DDBJ whole genome shotgun (WGS) entry which is preliminary data.</text>
</comment>
<sequence>MHDPSVLLFAVPVLKLDIWHDEPGGHDATVVCGHPPQRILRRLAWALRHVRHLHFRWWRYLNVKRWIVDRCEGCGQRFRWKEARHSYQSSERAVWHDPCMSLRHVRGQLDDLTGYVLATADSNARWRATYRLEQLENAAKGEVAS</sequence>
<dbReference type="AlphaFoldDB" id="A0A6V8K2Z0"/>
<dbReference type="RefSeq" id="WP_173057038.1">
    <property type="nucleotide sequence ID" value="NZ_BAABGO010000001.1"/>
</dbReference>
<reference evidence="1 2" key="2">
    <citation type="submission" date="2020-03" db="EMBL/GenBank/DDBJ databases">
        <authorList>
            <person name="Ichikawa N."/>
            <person name="Kimura A."/>
            <person name="Kitahashi Y."/>
            <person name="Uohara A."/>
        </authorList>
    </citation>
    <scope>NUCLEOTIDE SEQUENCE [LARGE SCALE GENOMIC DNA]</scope>
    <source>
        <strain evidence="1 2">NBRC 108639</strain>
    </source>
</reference>
<evidence type="ECO:0000313" key="2">
    <source>
        <dbReference type="Proteomes" id="UP000482800"/>
    </source>
</evidence>
<dbReference type="EMBL" id="BLPF01000001">
    <property type="protein sequence ID" value="GFJ79512.1"/>
    <property type="molecule type" value="Genomic_DNA"/>
</dbReference>
<name>A0A6V8K2Z0_9ACTN</name>
<organism evidence="1 2">
    <name type="scientific">Phytohabitans houttuyneae</name>
    <dbReference type="NCBI Taxonomy" id="1076126"/>
    <lineage>
        <taxon>Bacteria</taxon>
        <taxon>Bacillati</taxon>
        <taxon>Actinomycetota</taxon>
        <taxon>Actinomycetes</taxon>
        <taxon>Micromonosporales</taxon>
        <taxon>Micromonosporaceae</taxon>
    </lineage>
</organism>
<evidence type="ECO:0000313" key="1">
    <source>
        <dbReference type="EMBL" id="GFJ79512.1"/>
    </source>
</evidence>
<gene>
    <name evidence="1" type="ORF">Phou_036920</name>
</gene>